<evidence type="ECO:0008006" key="4">
    <source>
        <dbReference type="Google" id="ProtNLM"/>
    </source>
</evidence>
<organism evidence="2 3">
    <name type="scientific">Lactiplantibacillus xiangfangensis</name>
    <dbReference type="NCBI Taxonomy" id="942150"/>
    <lineage>
        <taxon>Bacteria</taxon>
        <taxon>Bacillati</taxon>
        <taxon>Bacillota</taxon>
        <taxon>Bacilli</taxon>
        <taxon>Lactobacillales</taxon>
        <taxon>Lactobacillaceae</taxon>
        <taxon>Lactiplantibacillus</taxon>
    </lineage>
</organism>
<keyword evidence="3" id="KW-1185">Reference proteome</keyword>
<sequence>MKRFLKAGLMLVLGLALVAPSLTTTADASSKKVKVISTTKVAKKAYHGKKGYIYSSAKLTKKKYNMKKYKYTTWYRSKKAKIKKSGKKSSLTYIKAGKKKGWIYSKYLTAGKAPINKKKILKNDLTAYNRAMMSASPELQSNLQELSPNDYYAMGLLLNDYYYEKEDAAQDKGAILKTYKIFKGRFSKSQNKNLAAMAKDVSGFHFTKSNQEMSARKLATFGTALGKLIEDL</sequence>
<dbReference type="STRING" id="942150.IV64_GL002705"/>
<name>A0A0R2MB73_9LACO</name>
<dbReference type="Proteomes" id="UP000051783">
    <property type="component" value="Unassembled WGS sequence"/>
</dbReference>
<evidence type="ECO:0000313" key="2">
    <source>
        <dbReference type="EMBL" id="KRO11009.1"/>
    </source>
</evidence>
<feature type="chain" id="PRO_5038660591" description="D-alanyl-D-alanine carboxypeptidase" evidence="1">
    <location>
        <begin position="27"/>
        <end position="232"/>
    </location>
</feature>
<proteinExistence type="predicted"/>
<gene>
    <name evidence="2" type="ORF">IV64_GL002705</name>
</gene>
<feature type="signal peptide" evidence="1">
    <location>
        <begin position="1"/>
        <end position="26"/>
    </location>
</feature>
<evidence type="ECO:0000313" key="3">
    <source>
        <dbReference type="Proteomes" id="UP000051783"/>
    </source>
</evidence>
<dbReference type="RefSeq" id="WP_057706524.1">
    <property type="nucleotide sequence ID" value="NZ_JQCL01000057.1"/>
</dbReference>
<comment type="caution">
    <text evidence="2">The sequence shown here is derived from an EMBL/GenBank/DDBJ whole genome shotgun (WGS) entry which is preliminary data.</text>
</comment>
<protein>
    <recommendedName>
        <fullName evidence="4">D-alanyl-D-alanine carboxypeptidase</fullName>
    </recommendedName>
</protein>
<reference evidence="2 3" key="1">
    <citation type="journal article" date="2015" name="Genome Announc.">
        <title>Expanding the biotechnology potential of lactobacilli through comparative genomics of 213 strains and associated genera.</title>
        <authorList>
            <person name="Sun Z."/>
            <person name="Harris H.M."/>
            <person name="McCann A."/>
            <person name="Guo C."/>
            <person name="Argimon S."/>
            <person name="Zhang W."/>
            <person name="Yang X."/>
            <person name="Jeffery I.B."/>
            <person name="Cooney J.C."/>
            <person name="Kagawa T.F."/>
            <person name="Liu W."/>
            <person name="Song Y."/>
            <person name="Salvetti E."/>
            <person name="Wrobel A."/>
            <person name="Rasinkangas P."/>
            <person name="Parkhill J."/>
            <person name="Rea M.C."/>
            <person name="O'Sullivan O."/>
            <person name="Ritari J."/>
            <person name="Douillard F.P."/>
            <person name="Paul Ross R."/>
            <person name="Yang R."/>
            <person name="Briner A.E."/>
            <person name="Felis G.E."/>
            <person name="de Vos W.M."/>
            <person name="Barrangou R."/>
            <person name="Klaenhammer T.R."/>
            <person name="Caufield P.W."/>
            <person name="Cui Y."/>
            <person name="Zhang H."/>
            <person name="O'Toole P.W."/>
        </authorList>
    </citation>
    <scope>NUCLEOTIDE SEQUENCE [LARGE SCALE GENOMIC DNA]</scope>
    <source>
        <strain evidence="2 3">LMG 26013</strain>
    </source>
</reference>
<dbReference type="PATRIC" id="fig|942150.3.peg.2817"/>
<dbReference type="OrthoDB" id="2328435at2"/>
<dbReference type="AlphaFoldDB" id="A0A0R2MB73"/>
<dbReference type="EMBL" id="JQCL01000057">
    <property type="protein sequence ID" value="KRO11009.1"/>
    <property type="molecule type" value="Genomic_DNA"/>
</dbReference>
<evidence type="ECO:0000256" key="1">
    <source>
        <dbReference type="SAM" id="SignalP"/>
    </source>
</evidence>
<keyword evidence="1" id="KW-0732">Signal</keyword>
<accession>A0A0R2MB73</accession>